<dbReference type="RefSeq" id="XP_035789964.1">
    <property type="nucleotide sequence ID" value="XM_035934071.1"/>
</dbReference>
<keyword evidence="2" id="KW-1185">Reference proteome</keyword>
<name>A0A182FCN0_ANOAL</name>
<evidence type="ECO:0000313" key="2">
    <source>
        <dbReference type="Proteomes" id="UP000069272"/>
    </source>
</evidence>
<dbReference type="VEuPathDB" id="VectorBase:AALB004265"/>
<dbReference type="Proteomes" id="UP000069272">
    <property type="component" value="Chromosome 3L"/>
</dbReference>
<accession>A0A182FCN0</accession>
<dbReference type="KEGG" id="aali:118465656"/>
<organism evidence="1 2">
    <name type="scientific">Anopheles albimanus</name>
    <name type="common">New world malaria mosquito</name>
    <dbReference type="NCBI Taxonomy" id="7167"/>
    <lineage>
        <taxon>Eukaryota</taxon>
        <taxon>Metazoa</taxon>
        <taxon>Ecdysozoa</taxon>
        <taxon>Arthropoda</taxon>
        <taxon>Hexapoda</taxon>
        <taxon>Insecta</taxon>
        <taxon>Pterygota</taxon>
        <taxon>Neoptera</taxon>
        <taxon>Endopterygota</taxon>
        <taxon>Diptera</taxon>
        <taxon>Nematocera</taxon>
        <taxon>Culicoidea</taxon>
        <taxon>Culicidae</taxon>
        <taxon>Anophelinae</taxon>
        <taxon>Anopheles</taxon>
    </lineage>
</organism>
<reference evidence="1 2" key="1">
    <citation type="journal article" date="2017" name="G3 (Bethesda)">
        <title>The Physical Genome Mapping of Anopheles albimanus Corrected Scaffold Misassemblies and Identified Interarm Rearrangements in Genus Anopheles.</title>
        <authorList>
            <person name="Artemov G.N."/>
            <person name="Peery A.N."/>
            <person name="Jiang X."/>
            <person name="Tu Z."/>
            <person name="Stegniy V.N."/>
            <person name="Sharakhova M.V."/>
            <person name="Sharakhov I.V."/>
        </authorList>
    </citation>
    <scope>NUCLEOTIDE SEQUENCE [LARGE SCALE GENOMIC DNA]</scope>
    <source>
        <strain evidence="1 2">ALBI9_A</strain>
    </source>
</reference>
<protein>
    <submittedName>
        <fullName evidence="1">Uncharacterized protein</fullName>
    </submittedName>
</protein>
<dbReference type="OrthoDB" id="7764160at2759"/>
<dbReference type="EnsemblMetazoa" id="AALB004265-RA">
    <property type="protein sequence ID" value="AALB004265-PA"/>
    <property type="gene ID" value="AALB004265"/>
</dbReference>
<proteinExistence type="predicted"/>
<dbReference type="GeneID" id="118465656"/>
<dbReference type="AlphaFoldDB" id="A0A182FCN0"/>
<dbReference type="VEuPathDB" id="VectorBase:AALB20_026054"/>
<sequence>MSTRSRQAVVLLVLVALFGVQHSKAAILTRAIEAQKTLVEREEQLLAQAKDQLYQTAQNALDTSRDAVMSAAEQMRYTLLSPWRMASEALERPKLYAKYLLSRSFAKPEGESAPPSVVDLNDSEATMTLPQMISNLPVVRLFVNDAAPTDDGMAQSKPSSLIEFSDFNAPAPGSLPSPSTEPEKITPMKVILL</sequence>
<reference evidence="1" key="2">
    <citation type="submission" date="2022-08" db="UniProtKB">
        <authorList>
            <consortium name="EnsemblMetazoa"/>
        </authorList>
    </citation>
    <scope>IDENTIFICATION</scope>
    <source>
        <strain evidence="1">STECLA/ALBI9_A</strain>
    </source>
</reference>
<evidence type="ECO:0000313" key="1">
    <source>
        <dbReference type="EnsemblMetazoa" id="AALB004265-PA"/>
    </source>
</evidence>